<accession>A0A368H0K2</accession>
<evidence type="ECO:0000313" key="2">
    <source>
        <dbReference type="Proteomes" id="UP000252519"/>
    </source>
</evidence>
<gene>
    <name evidence="1" type="ORF">ANCCAN_03757</name>
</gene>
<keyword evidence="2" id="KW-1185">Reference proteome</keyword>
<evidence type="ECO:0000313" key="1">
    <source>
        <dbReference type="EMBL" id="RCN50152.1"/>
    </source>
</evidence>
<comment type="caution">
    <text evidence="1">The sequence shown here is derived from an EMBL/GenBank/DDBJ whole genome shotgun (WGS) entry which is preliminary data.</text>
</comment>
<name>A0A368H0K2_ANCCA</name>
<dbReference type="Proteomes" id="UP000252519">
    <property type="component" value="Unassembled WGS sequence"/>
</dbReference>
<dbReference type="EMBL" id="JOJR01000026">
    <property type="protein sequence ID" value="RCN50152.1"/>
    <property type="molecule type" value="Genomic_DNA"/>
</dbReference>
<sequence>MIRLSKTFWRLKWWMQHRNLDMAGERCD</sequence>
<proteinExistence type="predicted"/>
<reference evidence="1 2" key="1">
    <citation type="submission" date="2014-10" db="EMBL/GenBank/DDBJ databases">
        <title>Draft genome of the hookworm Ancylostoma caninum.</title>
        <authorList>
            <person name="Mitreva M."/>
        </authorList>
    </citation>
    <scope>NUCLEOTIDE SEQUENCE [LARGE SCALE GENOMIC DNA]</scope>
    <source>
        <strain evidence="1 2">Baltimore</strain>
    </source>
</reference>
<organism evidence="1 2">
    <name type="scientific">Ancylostoma caninum</name>
    <name type="common">Dog hookworm</name>
    <dbReference type="NCBI Taxonomy" id="29170"/>
    <lineage>
        <taxon>Eukaryota</taxon>
        <taxon>Metazoa</taxon>
        <taxon>Ecdysozoa</taxon>
        <taxon>Nematoda</taxon>
        <taxon>Chromadorea</taxon>
        <taxon>Rhabditida</taxon>
        <taxon>Rhabditina</taxon>
        <taxon>Rhabditomorpha</taxon>
        <taxon>Strongyloidea</taxon>
        <taxon>Ancylostomatidae</taxon>
        <taxon>Ancylostomatinae</taxon>
        <taxon>Ancylostoma</taxon>
    </lineage>
</organism>
<protein>
    <submittedName>
        <fullName evidence="1">Uncharacterized protein</fullName>
    </submittedName>
</protein>
<dbReference type="AlphaFoldDB" id="A0A368H0K2"/>